<keyword evidence="2" id="KW-1185">Reference proteome</keyword>
<name>A0A5B7HBM2_PORTR</name>
<accession>A0A5B7HBM2</accession>
<evidence type="ECO:0000313" key="2">
    <source>
        <dbReference type="Proteomes" id="UP000324222"/>
    </source>
</evidence>
<sequence length="68" mass="7840">MRFVGYRAKSASHDHLCASHRALQDAGLLLRKKKEEKDRKRKLWDTVPLPYPRAALSPGPEDVEELEQ</sequence>
<proteinExistence type="predicted"/>
<comment type="caution">
    <text evidence="1">The sequence shown here is derived from an EMBL/GenBank/DDBJ whole genome shotgun (WGS) entry which is preliminary data.</text>
</comment>
<dbReference type="EMBL" id="VSRR010027817">
    <property type="protein sequence ID" value="MPC68422.1"/>
    <property type="molecule type" value="Genomic_DNA"/>
</dbReference>
<gene>
    <name evidence="1" type="ORF">E2C01_062623</name>
</gene>
<reference evidence="1 2" key="1">
    <citation type="submission" date="2019-05" db="EMBL/GenBank/DDBJ databases">
        <title>Another draft genome of Portunus trituberculatus and its Hox gene families provides insights of decapod evolution.</title>
        <authorList>
            <person name="Jeong J.-H."/>
            <person name="Song I."/>
            <person name="Kim S."/>
            <person name="Choi T."/>
            <person name="Kim D."/>
            <person name="Ryu S."/>
            <person name="Kim W."/>
        </authorList>
    </citation>
    <scope>NUCLEOTIDE SEQUENCE [LARGE SCALE GENOMIC DNA]</scope>
    <source>
        <tissue evidence="1">Muscle</tissue>
    </source>
</reference>
<dbReference type="Proteomes" id="UP000324222">
    <property type="component" value="Unassembled WGS sequence"/>
</dbReference>
<dbReference type="AlphaFoldDB" id="A0A5B7HBM2"/>
<protein>
    <submittedName>
        <fullName evidence="1">Uncharacterized protein</fullName>
    </submittedName>
</protein>
<evidence type="ECO:0000313" key="1">
    <source>
        <dbReference type="EMBL" id="MPC68422.1"/>
    </source>
</evidence>
<organism evidence="1 2">
    <name type="scientific">Portunus trituberculatus</name>
    <name type="common">Swimming crab</name>
    <name type="synonym">Neptunus trituberculatus</name>
    <dbReference type="NCBI Taxonomy" id="210409"/>
    <lineage>
        <taxon>Eukaryota</taxon>
        <taxon>Metazoa</taxon>
        <taxon>Ecdysozoa</taxon>
        <taxon>Arthropoda</taxon>
        <taxon>Crustacea</taxon>
        <taxon>Multicrustacea</taxon>
        <taxon>Malacostraca</taxon>
        <taxon>Eumalacostraca</taxon>
        <taxon>Eucarida</taxon>
        <taxon>Decapoda</taxon>
        <taxon>Pleocyemata</taxon>
        <taxon>Brachyura</taxon>
        <taxon>Eubrachyura</taxon>
        <taxon>Portunoidea</taxon>
        <taxon>Portunidae</taxon>
        <taxon>Portuninae</taxon>
        <taxon>Portunus</taxon>
    </lineage>
</organism>